<evidence type="ECO:0000256" key="10">
    <source>
        <dbReference type="SAM" id="MobiDB-lite"/>
    </source>
</evidence>
<feature type="compositionally biased region" description="Gly residues" evidence="10">
    <location>
        <begin position="8"/>
        <end position="26"/>
    </location>
</feature>
<evidence type="ECO:0000259" key="12">
    <source>
        <dbReference type="Pfam" id="PF07730"/>
    </source>
</evidence>
<dbReference type="EMBL" id="CP039291">
    <property type="protein sequence ID" value="QCB92275.1"/>
    <property type="molecule type" value="Genomic_DNA"/>
</dbReference>
<evidence type="ECO:0000313" key="14">
    <source>
        <dbReference type="Proteomes" id="UP000296469"/>
    </source>
</evidence>
<evidence type="ECO:0000256" key="5">
    <source>
        <dbReference type="ARBA" id="ARBA00022741"/>
    </source>
</evidence>
<evidence type="ECO:0000256" key="7">
    <source>
        <dbReference type="ARBA" id="ARBA00022840"/>
    </source>
</evidence>
<name>A0A4V1CMA6_9CELL</name>
<dbReference type="KEGG" id="celz:E5225_00590"/>
<proteinExistence type="predicted"/>
<dbReference type="EC" id="2.7.13.3" evidence="2"/>
<feature type="region of interest" description="Disordered" evidence="10">
    <location>
        <begin position="1"/>
        <end position="36"/>
    </location>
</feature>
<dbReference type="GO" id="GO:0016020">
    <property type="term" value="C:membrane"/>
    <property type="evidence" value="ECO:0007669"/>
    <property type="project" value="InterPro"/>
</dbReference>
<evidence type="ECO:0000256" key="9">
    <source>
        <dbReference type="SAM" id="Coils"/>
    </source>
</evidence>
<keyword evidence="8" id="KW-0902">Two-component regulatory system</keyword>
<feature type="transmembrane region" description="Helical" evidence="11">
    <location>
        <begin position="174"/>
        <end position="193"/>
    </location>
</feature>
<keyword evidence="14" id="KW-1185">Reference proteome</keyword>
<dbReference type="GO" id="GO:0000155">
    <property type="term" value="F:phosphorelay sensor kinase activity"/>
    <property type="evidence" value="ECO:0007669"/>
    <property type="project" value="InterPro"/>
</dbReference>
<keyword evidence="3" id="KW-0597">Phosphoprotein</keyword>
<evidence type="ECO:0000256" key="6">
    <source>
        <dbReference type="ARBA" id="ARBA00022777"/>
    </source>
</evidence>
<keyword evidence="4" id="KW-0808">Transferase</keyword>
<feature type="transmembrane region" description="Helical" evidence="11">
    <location>
        <begin position="131"/>
        <end position="154"/>
    </location>
</feature>
<evidence type="ECO:0000256" key="1">
    <source>
        <dbReference type="ARBA" id="ARBA00000085"/>
    </source>
</evidence>
<evidence type="ECO:0000256" key="8">
    <source>
        <dbReference type="ARBA" id="ARBA00023012"/>
    </source>
</evidence>
<evidence type="ECO:0000313" key="13">
    <source>
        <dbReference type="EMBL" id="QCB92275.1"/>
    </source>
</evidence>
<feature type="transmembrane region" description="Helical" evidence="11">
    <location>
        <begin position="200"/>
        <end position="217"/>
    </location>
</feature>
<dbReference type="Proteomes" id="UP000296469">
    <property type="component" value="Chromosome"/>
</dbReference>
<dbReference type="GO" id="GO:0005524">
    <property type="term" value="F:ATP binding"/>
    <property type="evidence" value="ECO:0007669"/>
    <property type="project" value="UniProtKB-KW"/>
</dbReference>
<keyword evidence="11" id="KW-0812">Transmembrane</keyword>
<keyword evidence="5" id="KW-0547">Nucleotide-binding</keyword>
<keyword evidence="9" id="KW-0175">Coiled coil</keyword>
<dbReference type="GO" id="GO:0046983">
    <property type="term" value="F:protein dimerization activity"/>
    <property type="evidence" value="ECO:0007669"/>
    <property type="project" value="InterPro"/>
</dbReference>
<feature type="region of interest" description="Disordered" evidence="10">
    <location>
        <begin position="415"/>
        <end position="436"/>
    </location>
</feature>
<keyword evidence="7" id="KW-0067">ATP-binding</keyword>
<dbReference type="InterPro" id="IPR036890">
    <property type="entry name" value="HATPase_C_sf"/>
</dbReference>
<evidence type="ECO:0000256" key="11">
    <source>
        <dbReference type="SAM" id="Phobius"/>
    </source>
</evidence>
<dbReference type="CDD" id="cd16917">
    <property type="entry name" value="HATPase_UhpB-NarQ-NarX-like"/>
    <property type="match status" value="1"/>
</dbReference>
<evidence type="ECO:0000256" key="3">
    <source>
        <dbReference type="ARBA" id="ARBA00022553"/>
    </source>
</evidence>
<evidence type="ECO:0000256" key="2">
    <source>
        <dbReference type="ARBA" id="ARBA00012438"/>
    </source>
</evidence>
<dbReference type="OrthoDB" id="227596at2"/>
<reference evidence="13 14" key="1">
    <citation type="submission" date="2019-04" db="EMBL/GenBank/DDBJ databases">
        <title>Isolation and identification of Cellulomonas shaoxiangyii sp. Nov. isolated from feces of the Tibetan antelopes (Pantholops hodgsonii) in the Qinghai-Tibet plateau of China.</title>
        <authorList>
            <person name="Tian Z."/>
        </authorList>
    </citation>
    <scope>NUCLEOTIDE SEQUENCE [LARGE SCALE GENOMIC DNA]</scope>
    <source>
        <strain evidence="13 14">Z28</strain>
    </source>
</reference>
<dbReference type="PANTHER" id="PTHR24421">
    <property type="entry name" value="NITRATE/NITRITE SENSOR PROTEIN NARX-RELATED"/>
    <property type="match status" value="1"/>
</dbReference>
<comment type="catalytic activity">
    <reaction evidence="1">
        <text>ATP + protein L-histidine = ADP + protein N-phospho-L-histidine.</text>
        <dbReference type="EC" id="2.7.13.3"/>
    </reaction>
</comment>
<keyword evidence="6" id="KW-0418">Kinase</keyword>
<dbReference type="SUPFAM" id="SSF55874">
    <property type="entry name" value="ATPase domain of HSP90 chaperone/DNA topoisomerase II/histidine kinase"/>
    <property type="match status" value="1"/>
</dbReference>
<dbReference type="PANTHER" id="PTHR24421:SF10">
    <property type="entry name" value="NITRATE_NITRITE SENSOR PROTEIN NARQ"/>
    <property type="match status" value="1"/>
</dbReference>
<protein>
    <recommendedName>
        <fullName evidence="2">histidine kinase</fullName>
        <ecNumber evidence="2">2.7.13.3</ecNumber>
    </recommendedName>
</protein>
<feature type="transmembrane region" description="Helical" evidence="11">
    <location>
        <begin position="108"/>
        <end position="124"/>
    </location>
</feature>
<dbReference type="InterPro" id="IPR050482">
    <property type="entry name" value="Sensor_HK_TwoCompSys"/>
</dbReference>
<keyword evidence="11" id="KW-0472">Membrane</keyword>
<dbReference type="InterPro" id="IPR011712">
    <property type="entry name" value="Sig_transdc_His_kin_sub3_dim/P"/>
</dbReference>
<dbReference type="AlphaFoldDB" id="A0A4V1CMA6"/>
<dbReference type="Pfam" id="PF07730">
    <property type="entry name" value="HisKA_3"/>
    <property type="match status" value="1"/>
</dbReference>
<feature type="coiled-coil region" evidence="9">
    <location>
        <begin position="227"/>
        <end position="257"/>
    </location>
</feature>
<feature type="transmembrane region" description="Helical" evidence="11">
    <location>
        <begin position="77"/>
        <end position="96"/>
    </location>
</feature>
<sequence length="475" mass="48609">MPPRSPGRVGGRAGRTEGPGGGGRSGGTTRLLPSDEGARPGVCWDGHMLTAVRRHAAAATGRWWAARASGATDRADALGLLLLGLLLLALDVGGVGPTERVLDLPGPRWWQAGLLLVGVLLLVAKRRRPVAVMLAVVALSVVDALLGGGLGMYLVLFDALFTVAVHAGSRARRVTQGVVVGGVVALAGAAAVAGGSARDVVQVVLVAVALFLTPFWWGGDVRRTEELARSEAQRADLERQRADLEAERADLARAHADDAARIAALDRASAVQDERTRMARDLHDAVAGHLSAVAIHAEAALASPPDEARDRTALRAVRAAALDALTEMRAMILVLRAGAGAGDVPAPPGLDRVTALDVDVDAAALPAVSAAVGQTAYRIVQEAVTNAHKHGAGRPSLAVRTDGHALHLEVRNAVPAGSPPVTGAGGPPVLPSSSSGLTTMRERAATLGGTATAGPEHGTWVVRVALPLEPSAVPA</sequence>
<feature type="domain" description="Signal transduction histidine kinase subgroup 3 dimerisation and phosphoacceptor" evidence="12">
    <location>
        <begin position="274"/>
        <end position="338"/>
    </location>
</feature>
<gene>
    <name evidence="13" type="ORF">E5225_00590</name>
</gene>
<keyword evidence="11" id="KW-1133">Transmembrane helix</keyword>
<evidence type="ECO:0000256" key="4">
    <source>
        <dbReference type="ARBA" id="ARBA00022679"/>
    </source>
</evidence>
<dbReference type="Gene3D" id="1.20.5.1930">
    <property type="match status" value="1"/>
</dbReference>
<dbReference type="Gene3D" id="3.30.565.10">
    <property type="entry name" value="Histidine kinase-like ATPase, C-terminal domain"/>
    <property type="match status" value="1"/>
</dbReference>
<organism evidence="13 14">
    <name type="scientific">Cellulomonas shaoxiangyii</name>
    <dbReference type="NCBI Taxonomy" id="2566013"/>
    <lineage>
        <taxon>Bacteria</taxon>
        <taxon>Bacillati</taxon>
        <taxon>Actinomycetota</taxon>
        <taxon>Actinomycetes</taxon>
        <taxon>Micrococcales</taxon>
        <taxon>Cellulomonadaceae</taxon>
        <taxon>Cellulomonas</taxon>
    </lineage>
</organism>
<accession>A0A4V1CMA6</accession>